<dbReference type="PANTHER" id="PTHR43798">
    <property type="entry name" value="MONOACYLGLYCEROL LIPASE"/>
    <property type="match status" value="1"/>
</dbReference>
<accession>A0ABP8DEZ1</accession>
<evidence type="ECO:0000259" key="1">
    <source>
        <dbReference type="Pfam" id="PF00561"/>
    </source>
</evidence>
<dbReference type="InterPro" id="IPR000073">
    <property type="entry name" value="AB_hydrolase_1"/>
</dbReference>
<dbReference type="Pfam" id="PF00561">
    <property type="entry name" value="Abhydrolase_1"/>
    <property type="match status" value="1"/>
</dbReference>
<comment type="caution">
    <text evidence="2">The sequence shown here is derived from an EMBL/GenBank/DDBJ whole genome shotgun (WGS) entry which is preliminary data.</text>
</comment>
<name>A0ABP8DEZ1_9ACTN</name>
<evidence type="ECO:0000313" key="3">
    <source>
        <dbReference type="Proteomes" id="UP001500620"/>
    </source>
</evidence>
<dbReference type="EMBL" id="BAABAT010000018">
    <property type="protein sequence ID" value="GAA4254337.1"/>
    <property type="molecule type" value="Genomic_DNA"/>
</dbReference>
<dbReference type="InterPro" id="IPR050266">
    <property type="entry name" value="AB_hydrolase_sf"/>
</dbReference>
<dbReference type="PRINTS" id="PR00111">
    <property type="entry name" value="ABHYDROLASE"/>
</dbReference>
<feature type="domain" description="AB hydrolase-1" evidence="1">
    <location>
        <begin position="32"/>
        <end position="238"/>
    </location>
</feature>
<proteinExistence type="predicted"/>
<evidence type="ECO:0000313" key="2">
    <source>
        <dbReference type="EMBL" id="GAA4254337.1"/>
    </source>
</evidence>
<reference evidence="3" key="1">
    <citation type="journal article" date="2019" name="Int. J. Syst. Evol. Microbiol.">
        <title>The Global Catalogue of Microorganisms (GCM) 10K type strain sequencing project: providing services to taxonomists for standard genome sequencing and annotation.</title>
        <authorList>
            <consortium name="The Broad Institute Genomics Platform"/>
            <consortium name="The Broad Institute Genome Sequencing Center for Infectious Disease"/>
            <person name="Wu L."/>
            <person name="Ma J."/>
        </authorList>
    </citation>
    <scope>NUCLEOTIDE SEQUENCE [LARGE SCALE GENOMIC DNA]</scope>
    <source>
        <strain evidence="3">JCM 17441</strain>
    </source>
</reference>
<dbReference type="RefSeq" id="WP_345131383.1">
    <property type="nucleotide sequence ID" value="NZ_BAABAT010000018.1"/>
</dbReference>
<dbReference type="SUPFAM" id="SSF53474">
    <property type="entry name" value="alpha/beta-Hydrolases"/>
    <property type="match status" value="1"/>
</dbReference>
<keyword evidence="3" id="KW-1185">Reference proteome</keyword>
<dbReference type="InterPro" id="IPR029058">
    <property type="entry name" value="AB_hydrolase_fold"/>
</dbReference>
<organism evidence="2 3">
    <name type="scientific">Dactylosporangium darangshiense</name>
    <dbReference type="NCBI Taxonomy" id="579108"/>
    <lineage>
        <taxon>Bacteria</taxon>
        <taxon>Bacillati</taxon>
        <taxon>Actinomycetota</taxon>
        <taxon>Actinomycetes</taxon>
        <taxon>Micromonosporales</taxon>
        <taxon>Micromonosporaceae</taxon>
        <taxon>Dactylosporangium</taxon>
    </lineage>
</organism>
<dbReference type="Proteomes" id="UP001500620">
    <property type="component" value="Unassembled WGS sequence"/>
</dbReference>
<protein>
    <submittedName>
        <fullName evidence="2">Alpha/beta hydrolase</fullName>
    </submittedName>
</protein>
<sequence>MQPADFEAHRRTARGPDGEVSYVDIGGGAVAVFVHGIGLNARFWRNVVDAVRDERRCIAIDLPLHGHSAARPGQDLSLPALARAIEAVRAGVGAEAIDLVGNDTGGALAQLYAAAHPERLRSLALTNCEADGNIPAPAFQGAVDAAARGEFAPRVHAAYRNLEELEPGRRPLAHGWEHPERVDIDTMRSYMAPLAGTLEAARQFERLLTSLDPAHLRAAEPGLRALAVPTLIAWGTADDHFDVAWAHWLRDTIPGAELVELPGARLFFPDERADELVPLLRKLWTARGEPRAV</sequence>
<dbReference type="Gene3D" id="3.40.50.1820">
    <property type="entry name" value="alpha/beta hydrolase"/>
    <property type="match status" value="1"/>
</dbReference>
<dbReference type="GO" id="GO:0016787">
    <property type="term" value="F:hydrolase activity"/>
    <property type="evidence" value="ECO:0007669"/>
    <property type="project" value="UniProtKB-KW"/>
</dbReference>
<keyword evidence="2" id="KW-0378">Hydrolase</keyword>
<gene>
    <name evidence="2" type="ORF">GCM10022255_058660</name>
</gene>